<reference evidence="1 3" key="1">
    <citation type="submission" date="2020-01" db="EMBL/GenBank/DDBJ databases">
        <authorList>
            <consortium name="DOE Joint Genome Institute"/>
            <person name="Haridas S."/>
            <person name="Albert R."/>
            <person name="Binder M."/>
            <person name="Bloem J."/>
            <person name="Labutti K."/>
            <person name="Salamov A."/>
            <person name="Andreopoulos B."/>
            <person name="Baker S.E."/>
            <person name="Barry K."/>
            <person name="Bills G."/>
            <person name="Bluhm B.H."/>
            <person name="Cannon C."/>
            <person name="Castanera R."/>
            <person name="Culley D.E."/>
            <person name="Daum C."/>
            <person name="Ezra D."/>
            <person name="Gonzalez J.B."/>
            <person name="Henrissat B."/>
            <person name="Kuo A."/>
            <person name="Liang C."/>
            <person name="Lipzen A."/>
            <person name="Lutzoni F."/>
            <person name="Magnuson J."/>
            <person name="Mondo S."/>
            <person name="Nolan M."/>
            <person name="Ohm R."/>
            <person name="Pangilinan J."/>
            <person name="Park H.-J."/>
            <person name="Ramirez L."/>
            <person name="Alfaro M."/>
            <person name="Sun H."/>
            <person name="Tritt A."/>
            <person name="Yoshinaga Y."/>
            <person name="Zwiers L.-H."/>
            <person name="Turgeon B.G."/>
            <person name="Goodwin S.B."/>
            <person name="Spatafora J.W."/>
            <person name="Crous P.W."/>
            <person name="Grigoriev I.V."/>
        </authorList>
    </citation>
    <scope>NUCLEOTIDE SEQUENCE</scope>
    <source>
        <strain evidence="1 3">CBS 781.70</strain>
    </source>
</reference>
<dbReference type="Proteomes" id="UP000504638">
    <property type="component" value="Unplaced"/>
</dbReference>
<dbReference type="SUPFAM" id="SSF48452">
    <property type="entry name" value="TPR-like"/>
    <property type="match status" value="1"/>
</dbReference>
<dbReference type="GO" id="GO:0030544">
    <property type="term" value="F:Hsp70 protein binding"/>
    <property type="evidence" value="ECO:0007669"/>
    <property type="project" value="TreeGrafter"/>
</dbReference>
<dbReference type="InterPro" id="IPR011990">
    <property type="entry name" value="TPR-like_helical_dom_sf"/>
</dbReference>
<reference evidence="3" key="2">
    <citation type="submission" date="2020-04" db="EMBL/GenBank/DDBJ databases">
        <authorList>
            <consortium name="NCBI Genome Project"/>
        </authorList>
    </citation>
    <scope>NUCLEOTIDE SEQUENCE</scope>
    <source>
        <strain evidence="3">CBS 781.70</strain>
    </source>
</reference>
<accession>A0A6G1G618</accession>
<evidence type="ECO:0000313" key="2">
    <source>
        <dbReference type="Proteomes" id="UP000504638"/>
    </source>
</evidence>
<dbReference type="Gene3D" id="1.25.40.10">
    <property type="entry name" value="Tetratricopeptide repeat domain"/>
    <property type="match status" value="1"/>
</dbReference>
<organism evidence="1">
    <name type="scientific">Eremomyces bilateralis CBS 781.70</name>
    <dbReference type="NCBI Taxonomy" id="1392243"/>
    <lineage>
        <taxon>Eukaryota</taxon>
        <taxon>Fungi</taxon>
        <taxon>Dikarya</taxon>
        <taxon>Ascomycota</taxon>
        <taxon>Pezizomycotina</taxon>
        <taxon>Dothideomycetes</taxon>
        <taxon>Dothideomycetes incertae sedis</taxon>
        <taxon>Eremomycetales</taxon>
        <taxon>Eremomycetaceae</taxon>
        <taxon>Eremomyces</taxon>
    </lineage>
</organism>
<sequence>MDSSDTFTLLPLHLDPATKAISYQGTPTTALTTELTALNDLHRSLLTLDTPNGIPPPPVPVNPKRTAQINKLRESGNDALRKGKPADALGLYTLALKMAAQRPPWEPAGLVREELAQLYGNRAQAYMAGQGWAEGAVDAKCSVELKKVGNAKAWWRRGRCLVEMGRLEEAREWVGEGLEFEAGEQDLVGLLKEVEVLIEKRKTWSG</sequence>
<evidence type="ECO:0000313" key="3">
    <source>
        <dbReference type="RefSeq" id="XP_033535148.1"/>
    </source>
</evidence>
<keyword evidence="2" id="KW-1185">Reference proteome</keyword>
<name>A0A6G1G618_9PEZI</name>
<dbReference type="PANTHER" id="PTHR46035:SF3">
    <property type="entry name" value="TRANSLOCATION PROTEIN SEC72"/>
    <property type="match status" value="1"/>
</dbReference>
<dbReference type="GO" id="GO:0051879">
    <property type="term" value="F:Hsp90 protein binding"/>
    <property type="evidence" value="ECO:0007669"/>
    <property type="project" value="TreeGrafter"/>
</dbReference>
<dbReference type="AlphaFoldDB" id="A0A6G1G618"/>
<dbReference type="PANTHER" id="PTHR46035">
    <property type="entry name" value="TETRATRICOPEPTIDE REPEAT PROTEIN 4"/>
    <property type="match status" value="1"/>
</dbReference>
<protein>
    <recommendedName>
        <fullName evidence="4">Tetratricopeptide repeat domain-containing protein</fullName>
    </recommendedName>
</protein>
<dbReference type="GO" id="GO:0006457">
    <property type="term" value="P:protein folding"/>
    <property type="evidence" value="ECO:0007669"/>
    <property type="project" value="TreeGrafter"/>
</dbReference>
<dbReference type="GO" id="GO:0005829">
    <property type="term" value="C:cytosol"/>
    <property type="evidence" value="ECO:0007669"/>
    <property type="project" value="TreeGrafter"/>
</dbReference>
<reference evidence="3" key="3">
    <citation type="submission" date="2025-04" db="UniProtKB">
        <authorList>
            <consortium name="RefSeq"/>
        </authorList>
    </citation>
    <scope>IDENTIFICATION</scope>
    <source>
        <strain evidence="3">CBS 781.70</strain>
    </source>
</reference>
<gene>
    <name evidence="1 3" type="ORF">P152DRAFT_395225</name>
</gene>
<evidence type="ECO:0008006" key="4">
    <source>
        <dbReference type="Google" id="ProtNLM"/>
    </source>
</evidence>
<dbReference type="EMBL" id="ML975155">
    <property type="protein sequence ID" value="KAF1813517.1"/>
    <property type="molecule type" value="Genomic_DNA"/>
</dbReference>
<dbReference type="GeneID" id="54416866"/>
<evidence type="ECO:0000313" key="1">
    <source>
        <dbReference type="EMBL" id="KAF1813517.1"/>
    </source>
</evidence>
<dbReference type="GO" id="GO:0005634">
    <property type="term" value="C:nucleus"/>
    <property type="evidence" value="ECO:0007669"/>
    <property type="project" value="TreeGrafter"/>
</dbReference>
<dbReference type="RefSeq" id="XP_033535148.1">
    <property type="nucleotide sequence ID" value="XM_033676296.1"/>
</dbReference>
<proteinExistence type="predicted"/>
<dbReference type="OrthoDB" id="433738at2759"/>